<dbReference type="Gene3D" id="3.40.50.150">
    <property type="entry name" value="Vaccinia Virus protein VP39"/>
    <property type="match status" value="1"/>
</dbReference>
<dbReference type="Pfam" id="PF10294">
    <property type="entry name" value="Methyltransf_16"/>
    <property type="match status" value="1"/>
</dbReference>
<evidence type="ECO:0008006" key="3">
    <source>
        <dbReference type="Google" id="ProtNLM"/>
    </source>
</evidence>
<dbReference type="STRING" id="1230097.A0A423VY76"/>
<gene>
    <name evidence="1" type="ORF">VPNG_09175</name>
</gene>
<organism evidence="1 2">
    <name type="scientific">Cytospora leucostoma</name>
    <dbReference type="NCBI Taxonomy" id="1230097"/>
    <lineage>
        <taxon>Eukaryota</taxon>
        <taxon>Fungi</taxon>
        <taxon>Dikarya</taxon>
        <taxon>Ascomycota</taxon>
        <taxon>Pezizomycotina</taxon>
        <taxon>Sordariomycetes</taxon>
        <taxon>Sordariomycetidae</taxon>
        <taxon>Diaporthales</taxon>
        <taxon>Cytosporaceae</taxon>
        <taxon>Cytospora</taxon>
    </lineage>
</organism>
<dbReference type="GO" id="GO:0005737">
    <property type="term" value="C:cytoplasm"/>
    <property type="evidence" value="ECO:0007669"/>
    <property type="project" value="TreeGrafter"/>
</dbReference>
<dbReference type="InParanoid" id="A0A423VY76"/>
<accession>A0A423VY76</accession>
<dbReference type="GO" id="GO:0008757">
    <property type="term" value="F:S-adenosylmethionine-dependent methyltransferase activity"/>
    <property type="evidence" value="ECO:0007669"/>
    <property type="project" value="UniProtKB-ARBA"/>
</dbReference>
<dbReference type="OrthoDB" id="194386at2759"/>
<sequence length="370" mass="40984">MTGSDIPPYSGDASGVSELDRAAVDRYCCQYLQLETHLDYPDGQLLKRPDIQEDIFNRVFSGQSYTSKNTRFQLRALKELVARIQASISDDESDDYEVSDKLMDHLGELMSQPLMPEADEAQQKCLVTYHMSLLQSPAVIRILENRSLISAGGTTGLRTWEAAIHLGQYLCANSHLVAGKRILELGAGTGYLSILGAKCLGAVHVIVSDGAEEVVDNLADNFTLNDLEWDYNSSRRTRISPKLLKWGHALVGTEEPEWIGGQKIDLVIGADITYDQSVIPSLVSTVMELLELYPEADIIVAATQRNIETLSAFRSACAQNRLRVKELEFSAQEQQGVLDLRGQSCRPLTPFYSTRVPILIFHISGSDTVM</sequence>
<dbReference type="FunCoup" id="A0A423VY76">
    <property type="interactions" value="472"/>
</dbReference>
<dbReference type="Proteomes" id="UP000285146">
    <property type="component" value="Unassembled WGS sequence"/>
</dbReference>
<protein>
    <recommendedName>
        <fullName evidence="3">FAM86 N-terminal domain-containing protein</fullName>
    </recommendedName>
</protein>
<proteinExistence type="predicted"/>
<evidence type="ECO:0000313" key="1">
    <source>
        <dbReference type="EMBL" id="ROV96056.1"/>
    </source>
</evidence>
<keyword evidence="2" id="KW-1185">Reference proteome</keyword>
<dbReference type="InterPro" id="IPR029063">
    <property type="entry name" value="SAM-dependent_MTases_sf"/>
</dbReference>
<evidence type="ECO:0000313" key="2">
    <source>
        <dbReference type="Proteomes" id="UP000285146"/>
    </source>
</evidence>
<reference evidence="1 2" key="1">
    <citation type="submission" date="2015-09" db="EMBL/GenBank/DDBJ databases">
        <title>Host preference determinants of Valsa canker pathogens revealed by comparative genomics.</title>
        <authorList>
            <person name="Yin Z."/>
            <person name="Huang L."/>
        </authorList>
    </citation>
    <scope>NUCLEOTIDE SEQUENCE [LARGE SCALE GENOMIC DNA]</scope>
    <source>
        <strain evidence="1 2">SXYLt</strain>
    </source>
</reference>
<comment type="caution">
    <text evidence="1">The sequence shown here is derived from an EMBL/GenBank/DDBJ whole genome shotgun (WGS) entry which is preliminary data.</text>
</comment>
<dbReference type="PANTHER" id="PTHR14614:SF130">
    <property type="entry name" value="PROTEIN-LYSINE N-METHYLTRANSFERASE EEF2KMT"/>
    <property type="match status" value="1"/>
</dbReference>
<name>A0A423VY76_9PEZI</name>
<dbReference type="EMBL" id="LKEB01000069">
    <property type="protein sequence ID" value="ROV96056.1"/>
    <property type="molecule type" value="Genomic_DNA"/>
</dbReference>
<dbReference type="PANTHER" id="PTHR14614">
    <property type="entry name" value="HEPATOCELLULAR CARCINOMA-ASSOCIATED ANTIGEN"/>
    <property type="match status" value="1"/>
</dbReference>
<dbReference type="AlphaFoldDB" id="A0A423VY76"/>
<dbReference type="SUPFAM" id="SSF53335">
    <property type="entry name" value="S-adenosyl-L-methionine-dependent methyltransferases"/>
    <property type="match status" value="1"/>
</dbReference>
<dbReference type="InterPro" id="IPR019410">
    <property type="entry name" value="Methyltransf_16"/>
</dbReference>